<sequence length="186" mass="19665">MEDLVRRATERAERAGFAYSCDPGVGRLLAVLAAGLPARARVLEIGTGTGVGTAWLVSGLTPRTDVTVTTIEYDAARAGLARQGEWPGFVEFRTGDALAMLPGLRTFDLIFADSPAGKHERLDLTLGALGPGGTLLVDDMTADPAWPAEFRERQEGVRRTLLADPALAAVELAHGSGIILATRRAT</sequence>
<proteinExistence type="predicted"/>
<dbReference type="Pfam" id="PF13578">
    <property type="entry name" value="Methyltransf_24"/>
    <property type="match status" value="1"/>
</dbReference>
<dbReference type="RefSeq" id="WP_219549036.1">
    <property type="nucleotide sequence ID" value="NZ_JAHKRN010000044.1"/>
</dbReference>
<dbReference type="GO" id="GO:0008168">
    <property type="term" value="F:methyltransferase activity"/>
    <property type="evidence" value="ECO:0007669"/>
    <property type="project" value="UniProtKB-KW"/>
</dbReference>
<accession>A0ABW1BPK1</accession>
<evidence type="ECO:0000313" key="1">
    <source>
        <dbReference type="EMBL" id="MFC5815139.1"/>
    </source>
</evidence>
<dbReference type="EC" id="2.1.1.-" evidence="1"/>
<keyword evidence="1" id="KW-0808">Transferase</keyword>
<comment type="caution">
    <text evidence="1">The sequence shown here is derived from an EMBL/GenBank/DDBJ whole genome shotgun (WGS) entry which is preliminary data.</text>
</comment>
<dbReference type="Proteomes" id="UP001596096">
    <property type="component" value="Unassembled WGS sequence"/>
</dbReference>
<dbReference type="PANTHER" id="PTHR43167:SF1">
    <property type="entry name" value="PUTATIVE (AFU_ORTHOLOGUE AFUA_6G01830)-RELATED"/>
    <property type="match status" value="1"/>
</dbReference>
<dbReference type="EMBL" id="JBHSNW010000003">
    <property type="protein sequence ID" value="MFC5815139.1"/>
    <property type="molecule type" value="Genomic_DNA"/>
</dbReference>
<reference evidence="2" key="1">
    <citation type="journal article" date="2019" name="Int. J. Syst. Evol. Microbiol.">
        <title>The Global Catalogue of Microorganisms (GCM) 10K type strain sequencing project: providing services to taxonomists for standard genome sequencing and annotation.</title>
        <authorList>
            <consortium name="The Broad Institute Genomics Platform"/>
            <consortium name="The Broad Institute Genome Sequencing Center for Infectious Disease"/>
            <person name="Wu L."/>
            <person name="Ma J."/>
        </authorList>
    </citation>
    <scope>NUCLEOTIDE SEQUENCE [LARGE SCALE GENOMIC DNA]</scope>
    <source>
        <strain evidence="2">CGMCC 4.7106</strain>
    </source>
</reference>
<organism evidence="1 2">
    <name type="scientific">Nonomuraea harbinensis</name>
    <dbReference type="NCBI Taxonomy" id="1286938"/>
    <lineage>
        <taxon>Bacteria</taxon>
        <taxon>Bacillati</taxon>
        <taxon>Actinomycetota</taxon>
        <taxon>Actinomycetes</taxon>
        <taxon>Streptosporangiales</taxon>
        <taxon>Streptosporangiaceae</taxon>
        <taxon>Nonomuraea</taxon>
    </lineage>
</organism>
<keyword evidence="1" id="KW-0489">Methyltransferase</keyword>
<protein>
    <submittedName>
        <fullName evidence="1">O-methyltransferase</fullName>
        <ecNumber evidence="1">2.1.1.-</ecNumber>
    </submittedName>
</protein>
<keyword evidence="2" id="KW-1185">Reference proteome</keyword>
<dbReference type="PANTHER" id="PTHR43167">
    <property type="entry name" value="PUTATIVE (AFU_ORTHOLOGUE AFUA_6G01830)-RELATED"/>
    <property type="match status" value="1"/>
</dbReference>
<gene>
    <name evidence="1" type="ORF">ACFPUY_08590</name>
</gene>
<dbReference type="GO" id="GO:0032259">
    <property type="term" value="P:methylation"/>
    <property type="evidence" value="ECO:0007669"/>
    <property type="project" value="UniProtKB-KW"/>
</dbReference>
<name>A0ABW1BPK1_9ACTN</name>
<dbReference type="CDD" id="cd02440">
    <property type="entry name" value="AdoMet_MTases"/>
    <property type="match status" value="1"/>
</dbReference>
<evidence type="ECO:0000313" key="2">
    <source>
        <dbReference type="Proteomes" id="UP001596096"/>
    </source>
</evidence>